<name>A0A4Y8REM9_9HYPH</name>
<sequence>MAPNRPFPVDPTLTAFAIGYRNPAYAFIADDVLPRTPVMGERFSWTEYPLEEGFRVVDNRVGRTGRVPRVEFTGSRKDSSVEDFGLEAPIPNSDIREAERMKAQGLGNFDPRQRAVMGIEDYNQINREIRVATLVQSPASYPTSQKMALSGTDQFSDYDNSDPIGVLKDVLDSTLVFRPNQVTMGHRDWTILSSHPKLINAVKGGLTTEGMITRQQFADLFELKKVLVGEAYMDAAKYGHAADIKRVWGGNMVFQFVNPSADVNAGTITHGFTATYGTKISGSLPDPNVGLEGGETVRSGERIKELIVAPGVSFLLQDVVAPA</sequence>
<protein>
    <submittedName>
        <fullName evidence="1">Capsid protein</fullName>
    </submittedName>
</protein>
<dbReference type="InterPro" id="IPR053738">
    <property type="entry name" value="Lambda_capsid_assembly"/>
</dbReference>
<dbReference type="OrthoDB" id="572526at2"/>
<keyword evidence="2" id="KW-1185">Reference proteome</keyword>
<dbReference type="Gene3D" id="3.90.1690.10">
    <property type="entry name" value="phage-related protein like domain"/>
    <property type="match status" value="1"/>
</dbReference>
<dbReference type="EMBL" id="SOZD01000005">
    <property type="protein sequence ID" value="TFF20534.1"/>
    <property type="molecule type" value="Genomic_DNA"/>
</dbReference>
<dbReference type="AlphaFoldDB" id="A0A4Y8REM9"/>
<evidence type="ECO:0000313" key="2">
    <source>
        <dbReference type="Proteomes" id="UP000298179"/>
    </source>
</evidence>
<gene>
    <name evidence="1" type="ORF">E3C22_16630</name>
</gene>
<reference evidence="1 2" key="1">
    <citation type="submission" date="2019-03" db="EMBL/GenBank/DDBJ databases">
        <title>Jiella endophytica sp. nov., a novel endophytic bacterium isolated from root of Ficus microcarpa Linn. f.</title>
        <authorList>
            <person name="Tuo L."/>
        </authorList>
    </citation>
    <scope>NUCLEOTIDE SEQUENCE [LARGE SCALE GENOMIC DNA]</scope>
    <source>
        <strain evidence="1 2">CBS5Q-3</strain>
    </source>
</reference>
<accession>A0A4Y8REM9</accession>
<proteinExistence type="predicted"/>
<evidence type="ECO:0000313" key="1">
    <source>
        <dbReference type="EMBL" id="TFF20534.1"/>
    </source>
</evidence>
<comment type="caution">
    <text evidence="1">The sequence shown here is derived from an EMBL/GenBank/DDBJ whole genome shotgun (WGS) entry which is preliminary data.</text>
</comment>
<organism evidence="1 2">
    <name type="scientific">Jiella endophytica</name>
    <dbReference type="NCBI Taxonomy" id="2558362"/>
    <lineage>
        <taxon>Bacteria</taxon>
        <taxon>Pseudomonadati</taxon>
        <taxon>Pseudomonadota</taxon>
        <taxon>Alphaproteobacteria</taxon>
        <taxon>Hyphomicrobiales</taxon>
        <taxon>Aurantimonadaceae</taxon>
        <taxon>Jiella</taxon>
    </lineage>
</organism>
<dbReference type="RefSeq" id="WP_134763183.1">
    <property type="nucleotide sequence ID" value="NZ_SOZD01000005.1"/>
</dbReference>
<dbReference type="Proteomes" id="UP000298179">
    <property type="component" value="Unassembled WGS sequence"/>
</dbReference>